<protein>
    <recommendedName>
        <fullName evidence="3">Isopenicillin N synthase-like Fe(2+) 2OG dioxygenase domain-containing protein</fullName>
    </recommendedName>
</protein>
<name>K0S2N6_THAOC</name>
<dbReference type="eggNOG" id="ENOG502QRGK">
    <property type="taxonomic scope" value="Eukaryota"/>
</dbReference>
<dbReference type="OMA" id="PEKMHIH"/>
<gene>
    <name evidence="1" type="ORF">THAOC_27474</name>
</gene>
<evidence type="ECO:0000313" key="1">
    <source>
        <dbReference type="EMBL" id="EJK53147.1"/>
    </source>
</evidence>
<evidence type="ECO:0000313" key="2">
    <source>
        <dbReference type="Proteomes" id="UP000266841"/>
    </source>
</evidence>
<dbReference type="EMBL" id="AGNL01038378">
    <property type="protein sequence ID" value="EJK53147.1"/>
    <property type="molecule type" value="Genomic_DNA"/>
</dbReference>
<evidence type="ECO:0008006" key="3">
    <source>
        <dbReference type="Google" id="ProtNLM"/>
    </source>
</evidence>
<proteinExistence type="predicted"/>
<dbReference type="InterPro" id="IPR027443">
    <property type="entry name" value="IPNS-like_sf"/>
</dbReference>
<keyword evidence="2" id="KW-1185">Reference proteome</keyword>
<dbReference type="Proteomes" id="UP000266841">
    <property type="component" value="Unassembled WGS sequence"/>
</dbReference>
<accession>K0S2N6</accession>
<comment type="caution">
    <text evidence="1">The sequence shown here is derived from an EMBL/GenBank/DDBJ whole genome shotgun (WGS) entry which is preliminary data.</text>
</comment>
<dbReference type="Gene3D" id="2.60.120.330">
    <property type="entry name" value="B-lactam Antibiotic, Isopenicillin N Synthase, Chain"/>
    <property type="match status" value="1"/>
</dbReference>
<dbReference type="PANTHER" id="PTHR48253">
    <property type="match status" value="1"/>
</dbReference>
<dbReference type="PANTHER" id="PTHR48253:SF1">
    <property type="entry name" value="NON-HAEM DIOXYGENASE N-TERMINAL DOMAIN-CONTAINING PROTEIN"/>
    <property type="match status" value="1"/>
</dbReference>
<dbReference type="OrthoDB" id="438224at2759"/>
<reference evidence="1 2" key="1">
    <citation type="journal article" date="2012" name="Genome Biol.">
        <title>Genome and low-iron response of an oceanic diatom adapted to chronic iron limitation.</title>
        <authorList>
            <person name="Lommer M."/>
            <person name="Specht M."/>
            <person name="Roy A.S."/>
            <person name="Kraemer L."/>
            <person name="Andreson R."/>
            <person name="Gutowska M.A."/>
            <person name="Wolf J."/>
            <person name="Bergner S.V."/>
            <person name="Schilhabel M.B."/>
            <person name="Klostermeier U.C."/>
            <person name="Beiko R.G."/>
            <person name="Rosenstiel P."/>
            <person name="Hippler M."/>
            <person name="Laroche J."/>
        </authorList>
    </citation>
    <scope>NUCLEOTIDE SEQUENCE [LARGE SCALE GENOMIC DNA]</scope>
    <source>
        <strain evidence="1 2">CCMP1005</strain>
    </source>
</reference>
<organism evidence="1 2">
    <name type="scientific">Thalassiosira oceanica</name>
    <name type="common">Marine diatom</name>
    <dbReference type="NCBI Taxonomy" id="159749"/>
    <lineage>
        <taxon>Eukaryota</taxon>
        <taxon>Sar</taxon>
        <taxon>Stramenopiles</taxon>
        <taxon>Ochrophyta</taxon>
        <taxon>Bacillariophyta</taxon>
        <taxon>Coscinodiscophyceae</taxon>
        <taxon>Thalassiosirophycidae</taxon>
        <taxon>Thalassiosirales</taxon>
        <taxon>Thalassiosiraceae</taxon>
        <taxon>Thalassiosira</taxon>
    </lineage>
</organism>
<dbReference type="SUPFAM" id="SSF51197">
    <property type="entry name" value="Clavaminate synthase-like"/>
    <property type="match status" value="1"/>
</dbReference>
<sequence length="140" mass="15192">MKIYVDNVTGEIVESPDPVAGLYIKSRNGDLVKATLPDGAIGFQIGETAQVQTGGVLQATPHAVKGLTGTASRVSRETFAVFMEPEYHSSMALPEGRTLEDTQCAGAEEWLPSSVRTLRSRWKPKMNFGEFSEATFAAFH</sequence>
<dbReference type="AlphaFoldDB" id="K0S2N6"/>